<dbReference type="SUPFAM" id="SSF109998">
    <property type="entry name" value="Triger factor/SurA peptide-binding domain-like"/>
    <property type="match status" value="1"/>
</dbReference>
<dbReference type="InterPro" id="IPR000297">
    <property type="entry name" value="PPIase_PpiC"/>
</dbReference>
<sequence length="320" mass="36138">MKKWILSVSLLAGAVGLAGCGAGGDTVATSSAGDVTQEELYEAMKEQFTPQMEQTLQELMYRKVLSDKYKVTEEELDQEMKQTKEQLGDQYDMFLSQYGLDEEAFKDMMELQLLQEKAVLSEVEVTDQEVKDYYKEWQPPVKVRHILVEDEKTAQDIKNQLANGAKFADLAKEHSTDTASAQNGGDLGWIDYANRQQFVPEFTEQLNKLEKGQVSDPVKSDFGYHIIEVTDKQEKKPLEEIKEELTEELKLSKVDAETLQNTLNKELKAADVKVEDESLEGAFSDLSESNKEADTNAQPTEETNTDEAKDDQPKEEKPAE</sequence>
<comment type="caution">
    <text evidence="15">The sequence shown here is derived from an EMBL/GenBank/DDBJ whole genome shotgun (WGS) entry which is preliminary data.</text>
</comment>
<evidence type="ECO:0000256" key="6">
    <source>
        <dbReference type="ARBA" id="ARBA00023110"/>
    </source>
</evidence>
<evidence type="ECO:0000256" key="2">
    <source>
        <dbReference type="ARBA" id="ARBA00004193"/>
    </source>
</evidence>
<dbReference type="Pfam" id="PF13616">
    <property type="entry name" value="Rotamase_3"/>
    <property type="match status" value="1"/>
</dbReference>
<dbReference type="PANTHER" id="PTHR47245:SF1">
    <property type="entry name" value="FOLDASE PROTEIN PRSA"/>
    <property type="match status" value="1"/>
</dbReference>
<comment type="function">
    <text evidence="11">Plays a major role in protein secretion by helping the post-translocational extracellular folding of several secreted proteins.</text>
</comment>
<dbReference type="InterPro" id="IPR027304">
    <property type="entry name" value="Trigger_fact/SurA_dom_sf"/>
</dbReference>
<keyword evidence="6 11" id="KW-0697">Rotamase</keyword>
<evidence type="ECO:0000256" key="13">
    <source>
        <dbReference type="SAM" id="SignalP"/>
    </source>
</evidence>
<dbReference type="PROSITE" id="PS01096">
    <property type="entry name" value="PPIC_PPIASE_1"/>
    <property type="match status" value="1"/>
</dbReference>
<feature type="domain" description="PpiC" evidence="14">
    <location>
        <begin position="138"/>
        <end position="231"/>
    </location>
</feature>
<feature type="chain" id="PRO_5038806315" description="Foldase protein PrsA" evidence="13">
    <location>
        <begin position="19"/>
        <end position="320"/>
    </location>
</feature>
<keyword evidence="10 11" id="KW-0449">Lipoprotein</keyword>
<accession>A0A0F5I4M6</accession>
<evidence type="ECO:0000256" key="12">
    <source>
        <dbReference type="SAM" id="MobiDB-lite"/>
    </source>
</evidence>
<dbReference type="InterPro" id="IPR050245">
    <property type="entry name" value="PrsA_foldase"/>
</dbReference>
<dbReference type="SUPFAM" id="SSF54534">
    <property type="entry name" value="FKBP-like"/>
    <property type="match status" value="1"/>
</dbReference>
<dbReference type="PROSITE" id="PS51257">
    <property type="entry name" value="PROKAR_LIPOPROTEIN"/>
    <property type="match status" value="1"/>
</dbReference>
<evidence type="ECO:0000256" key="8">
    <source>
        <dbReference type="ARBA" id="ARBA00023139"/>
    </source>
</evidence>
<keyword evidence="5 11" id="KW-0732">Signal</keyword>
<protein>
    <recommendedName>
        <fullName evidence="11">Foldase protein PrsA</fullName>
        <ecNumber evidence="11">5.2.1.8</ecNumber>
    </recommendedName>
</protein>
<name>A0A0F5HU36_BACTR</name>
<comment type="catalytic activity">
    <reaction evidence="1 11">
        <text>[protein]-peptidylproline (omega=180) = [protein]-peptidylproline (omega=0)</text>
        <dbReference type="Rhea" id="RHEA:16237"/>
        <dbReference type="Rhea" id="RHEA-COMP:10747"/>
        <dbReference type="Rhea" id="RHEA-COMP:10748"/>
        <dbReference type="ChEBI" id="CHEBI:83833"/>
        <dbReference type="ChEBI" id="CHEBI:83834"/>
        <dbReference type="EC" id="5.2.1.8"/>
    </reaction>
</comment>
<feature type="region of interest" description="Disordered" evidence="12">
    <location>
        <begin position="266"/>
        <end position="320"/>
    </location>
</feature>
<evidence type="ECO:0000256" key="5">
    <source>
        <dbReference type="ARBA" id="ARBA00022729"/>
    </source>
</evidence>
<dbReference type="STRING" id="1221996.QY95_01428"/>
<proteinExistence type="inferred from homology"/>
<dbReference type="GO" id="GO:0003755">
    <property type="term" value="F:peptidyl-prolyl cis-trans isomerase activity"/>
    <property type="evidence" value="ECO:0007669"/>
    <property type="project" value="UniProtKB-UniRule"/>
</dbReference>
<dbReference type="RefSeq" id="WP_046128700.1">
    <property type="nucleotide sequence ID" value="NZ_JWIR02000029.1"/>
</dbReference>
<dbReference type="InterPro" id="IPR046357">
    <property type="entry name" value="PPIase_dom_sf"/>
</dbReference>
<gene>
    <name evidence="11" type="primary">prsA</name>
    <name evidence="15" type="ORF">QY95_01428</name>
</gene>
<dbReference type="PROSITE" id="PS50198">
    <property type="entry name" value="PPIC_PPIASE_2"/>
    <property type="match status" value="1"/>
</dbReference>
<evidence type="ECO:0000313" key="15">
    <source>
        <dbReference type="EMBL" id="KKB40433.1"/>
    </source>
</evidence>
<dbReference type="Gene3D" id="3.10.50.40">
    <property type="match status" value="1"/>
</dbReference>
<dbReference type="HAMAP" id="MF_01145">
    <property type="entry name" value="Foldase_PrsA"/>
    <property type="match status" value="1"/>
</dbReference>
<dbReference type="EC" id="5.2.1.8" evidence="11"/>
<evidence type="ECO:0000256" key="3">
    <source>
        <dbReference type="ARBA" id="ARBA00006071"/>
    </source>
</evidence>
<keyword evidence="8 11" id="KW-0564">Palmitate</keyword>
<dbReference type="OrthoDB" id="14196at2"/>
<dbReference type="EMBL" id="JWIR02000029">
    <property type="protein sequence ID" value="KKB40433.1"/>
    <property type="molecule type" value="Genomic_DNA"/>
</dbReference>
<keyword evidence="16" id="KW-1185">Reference proteome</keyword>
<keyword evidence="4 11" id="KW-1003">Cell membrane</keyword>
<comment type="similarity">
    <text evidence="3 11">Belongs to the PrsA family.</text>
</comment>
<feature type="compositionally biased region" description="Basic and acidic residues" evidence="12">
    <location>
        <begin position="306"/>
        <end position="320"/>
    </location>
</feature>
<evidence type="ECO:0000256" key="4">
    <source>
        <dbReference type="ARBA" id="ARBA00022475"/>
    </source>
</evidence>
<keyword evidence="7 11" id="KW-0472">Membrane</keyword>
<comment type="subcellular location">
    <subcellularLocation>
        <location evidence="2 11">Cell membrane</location>
        <topology evidence="2 11">Lipid-anchor</topology>
    </subcellularLocation>
</comment>
<evidence type="ECO:0000313" key="16">
    <source>
        <dbReference type="Proteomes" id="UP000031563"/>
    </source>
</evidence>
<evidence type="ECO:0000256" key="10">
    <source>
        <dbReference type="ARBA" id="ARBA00023288"/>
    </source>
</evidence>
<accession>A0A0F5HU36</accession>
<dbReference type="Proteomes" id="UP000031563">
    <property type="component" value="Unassembled WGS sequence"/>
</dbReference>
<dbReference type="InterPro" id="IPR023059">
    <property type="entry name" value="Foldase_PrsA"/>
</dbReference>
<evidence type="ECO:0000256" key="9">
    <source>
        <dbReference type="ARBA" id="ARBA00023235"/>
    </source>
</evidence>
<dbReference type="GO" id="GO:0006457">
    <property type="term" value="P:protein folding"/>
    <property type="evidence" value="ECO:0007669"/>
    <property type="project" value="UniProtKB-UniRule"/>
</dbReference>
<evidence type="ECO:0000256" key="1">
    <source>
        <dbReference type="ARBA" id="ARBA00000971"/>
    </source>
</evidence>
<feature type="compositionally biased region" description="Basic and acidic residues" evidence="12">
    <location>
        <begin position="266"/>
        <end position="276"/>
    </location>
</feature>
<dbReference type="InterPro" id="IPR023058">
    <property type="entry name" value="PPIase_PpiC_CS"/>
</dbReference>
<organism evidence="15 16">
    <name type="scientific">Bacillus thermotolerans</name>
    <name type="common">Quasibacillus thermotolerans</name>
    <dbReference type="NCBI Taxonomy" id="1221996"/>
    <lineage>
        <taxon>Bacteria</taxon>
        <taxon>Bacillati</taxon>
        <taxon>Bacillota</taxon>
        <taxon>Bacilli</taxon>
        <taxon>Bacillales</taxon>
        <taxon>Bacillaceae</taxon>
        <taxon>Bacillus</taxon>
    </lineage>
</organism>
<dbReference type="PANTHER" id="PTHR47245">
    <property type="entry name" value="PEPTIDYLPROLYL ISOMERASE"/>
    <property type="match status" value="1"/>
</dbReference>
<evidence type="ECO:0000256" key="11">
    <source>
        <dbReference type="HAMAP-Rule" id="MF_01145"/>
    </source>
</evidence>
<dbReference type="AlphaFoldDB" id="A0A0F5HU36"/>
<evidence type="ECO:0000259" key="14">
    <source>
        <dbReference type="PROSITE" id="PS50198"/>
    </source>
</evidence>
<reference evidence="15" key="1">
    <citation type="submission" date="2015-02" db="EMBL/GenBank/DDBJ databases">
        <title>Genome Assembly of Bacillaceae bacterium MTCC 8252.</title>
        <authorList>
            <person name="Verma A."/>
            <person name="Khatri I."/>
            <person name="Mual P."/>
            <person name="Subramanian S."/>
            <person name="Krishnamurthi S."/>
        </authorList>
    </citation>
    <scope>NUCLEOTIDE SEQUENCE [LARGE SCALE GENOMIC DNA]</scope>
    <source>
        <strain evidence="15">MTCC 8252</strain>
    </source>
</reference>
<evidence type="ECO:0000256" key="7">
    <source>
        <dbReference type="ARBA" id="ARBA00023136"/>
    </source>
</evidence>
<feature type="signal peptide" evidence="13">
    <location>
        <begin position="1"/>
        <end position="18"/>
    </location>
</feature>
<dbReference type="GO" id="GO:0005886">
    <property type="term" value="C:plasma membrane"/>
    <property type="evidence" value="ECO:0007669"/>
    <property type="project" value="UniProtKB-SubCell"/>
</dbReference>
<keyword evidence="9 11" id="KW-0413">Isomerase</keyword>